<dbReference type="SUPFAM" id="SSF58038">
    <property type="entry name" value="SNARE fusion complex"/>
    <property type="match status" value="1"/>
</dbReference>
<protein>
    <recommendedName>
        <fullName evidence="5">V-SNARE coiled-coil homology domain-containing protein</fullName>
    </recommendedName>
</protein>
<evidence type="ECO:0000259" key="5">
    <source>
        <dbReference type="PROSITE" id="PS50892"/>
    </source>
</evidence>
<name>T1JLB5_STRMM</name>
<dbReference type="InterPro" id="IPR001388">
    <property type="entry name" value="Synaptobrevin-like"/>
</dbReference>
<keyword evidence="4" id="KW-0472">Membrane</keyword>
<dbReference type="InterPro" id="IPR042855">
    <property type="entry name" value="V_SNARE_CC"/>
</dbReference>
<dbReference type="GO" id="GO:0016020">
    <property type="term" value="C:membrane"/>
    <property type="evidence" value="ECO:0007669"/>
    <property type="project" value="InterPro"/>
</dbReference>
<reference evidence="6" key="2">
    <citation type="submission" date="2015-02" db="UniProtKB">
        <authorList>
            <consortium name="EnsemblMetazoa"/>
        </authorList>
    </citation>
    <scope>IDENTIFICATION</scope>
</reference>
<dbReference type="PhylomeDB" id="T1JLB5"/>
<feature type="coiled-coil region" evidence="2">
    <location>
        <begin position="55"/>
        <end position="82"/>
    </location>
</feature>
<organism evidence="6 7">
    <name type="scientific">Strigamia maritima</name>
    <name type="common">European centipede</name>
    <name type="synonym">Geophilus maritimus</name>
    <dbReference type="NCBI Taxonomy" id="126957"/>
    <lineage>
        <taxon>Eukaryota</taxon>
        <taxon>Metazoa</taxon>
        <taxon>Ecdysozoa</taxon>
        <taxon>Arthropoda</taxon>
        <taxon>Myriapoda</taxon>
        <taxon>Chilopoda</taxon>
        <taxon>Pleurostigmophora</taxon>
        <taxon>Geophilomorpha</taxon>
        <taxon>Linotaeniidae</taxon>
        <taxon>Strigamia</taxon>
    </lineage>
</organism>
<evidence type="ECO:0000256" key="2">
    <source>
        <dbReference type="SAM" id="Coils"/>
    </source>
</evidence>
<dbReference type="AlphaFoldDB" id="T1JLB5"/>
<keyword evidence="4" id="KW-1133">Transmembrane helix</keyword>
<dbReference type="OMA" id="LLVYIWP"/>
<feature type="transmembrane region" description="Helical" evidence="4">
    <location>
        <begin position="90"/>
        <end position="117"/>
    </location>
</feature>
<keyword evidence="1 2" id="KW-0175">Coiled coil</keyword>
<dbReference type="eggNOG" id="KOG0860">
    <property type="taxonomic scope" value="Eukaryota"/>
</dbReference>
<accession>T1JLB5</accession>
<reference evidence="7" key="1">
    <citation type="submission" date="2011-05" db="EMBL/GenBank/DDBJ databases">
        <authorList>
            <person name="Richards S.R."/>
            <person name="Qu J."/>
            <person name="Jiang H."/>
            <person name="Jhangiani S.N."/>
            <person name="Agravi P."/>
            <person name="Goodspeed R."/>
            <person name="Gross S."/>
            <person name="Mandapat C."/>
            <person name="Jackson L."/>
            <person name="Mathew T."/>
            <person name="Pu L."/>
            <person name="Thornton R."/>
            <person name="Saada N."/>
            <person name="Wilczek-Boney K.B."/>
            <person name="Lee S."/>
            <person name="Kovar C."/>
            <person name="Wu Y."/>
            <person name="Scherer S.E."/>
            <person name="Worley K.C."/>
            <person name="Muzny D.M."/>
            <person name="Gibbs R."/>
        </authorList>
    </citation>
    <scope>NUCLEOTIDE SEQUENCE</scope>
    <source>
        <strain evidence="7">Brora</strain>
    </source>
</reference>
<dbReference type="GO" id="GO:0016192">
    <property type="term" value="P:vesicle-mediated transport"/>
    <property type="evidence" value="ECO:0007669"/>
    <property type="project" value="InterPro"/>
</dbReference>
<dbReference type="Gene3D" id="1.20.5.110">
    <property type="match status" value="1"/>
</dbReference>
<sequence>MSDEAGPDAAGEGPPRNPQQAAAQKRIQHSQAQVNEVVGIMSENVAKVLERDAKISELDDRADALQQGASQFEQQAGKLKNKFWWKNCKMIIIMVVIGVVIVGIIGCEYILFILINLQKMRYFVVSRKTLKSTISFVLVPHYVRKEM</sequence>
<evidence type="ECO:0000256" key="1">
    <source>
        <dbReference type="PROSITE-ProRule" id="PRU00290"/>
    </source>
</evidence>
<dbReference type="PANTHER" id="PTHR45701">
    <property type="entry name" value="SYNAPTOBREVIN FAMILY MEMBER"/>
    <property type="match status" value="1"/>
</dbReference>
<proteinExistence type="predicted"/>
<keyword evidence="7" id="KW-1185">Reference proteome</keyword>
<keyword evidence="4" id="KW-0812">Transmembrane</keyword>
<dbReference type="PROSITE" id="PS50892">
    <property type="entry name" value="V_SNARE"/>
    <property type="match status" value="1"/>
</dbReference>
<dbReference type="Pfam" id="PF00957">
    <property type="entry name" value="Synaptobrevin"/>
    <property type="match status" value="1"/>
</dbReference>
<dbReference type="EnsemblMetazoa" id="SMAR014645-RA">
    <property type="protein sequence ID" value="SMAR014645-PA"/>
    <property type="gene ID" value="SMAR014645"/>
</dbReference>
<evidence type="ECO:0000256" key="4">
    <source>
        <dbReference type="SAM" id="Phobius"/>
    </source>
</evidence>
<dbReference type="HOGENOM" id="CLU_064620_3_0_1"/>
<dbReference type="STRING" id="126957.T1JLB5"/>
<dbReference type="PRINTS" id="PR00219">
    <property type="entry name" value="SYNAPTOBREVN"/>
</dbReference>
<dbReference type="Proteomes" id="UP000014500">
    <property type="component" value="Unassembled WGS sequence"/>
</dbReference>
<evidence type="ECO:0000256" key="3">
    <source>
        <dbReference type="SAM" id="MobiDB-lite"/>
    </source>
</evidence>
<dbReference type="EMBL" id="JH431430">
    <property type="status" value="NOT_ANNOTATED_CDS"/>
    <property type="molecule type" value="Genomic_DNA"/>
</dbReference>
<dbReference type="InterPro" id="IPR016444">
    <property type="entry name" value="Synaptobrevin/VAMP"/>
</dbReference>
<evidence type="ECO:0000313" key="7">
    <source>
        <dbReference type="Proteomes" id="UP000014500"/>
    </source>
</evidence>
<dbReference type="CDD" id="cd15870">
    <property type="entry name" value="R-SNARE_VAMP2"/>
    <property type="match status" value="1"/>
</dbReference>
<evidence type="ECO:0000313" key="6">
    <source>
        <dbReference type="EnsemblMetazoa" id="SMAR014645-PA"/>
    </source>
</evidence>
<feature type="domain" description="V-SNARE coiled-coil homology" evidence="5">
    <location>
        <begin position="26"/>
        <end position="86"/>
    </location>
</feature>
<feature type="region of interest" description="Disordered" evidence="3">
    <location>
        <begin position="1"/>
        <end position="28"/>
    </location>
</feature>